<evidence type="ECO:0000313" key="1">
    <source>
        <dbReference type="EMBL" id="BAL94045.1"/>
    </source>
</evidence>
<keyword evidence="2" id="KW-1185">Reference proteome</keyword>
<name>I0HM08_RUBGI</name>
<dbReference type="InterPro" id="IPR036515">
    <property type="entry name" value="Transposase_17_sf"/>
</dbReference>
<evidence type="ECO:0008006" key="3">
    <source>
        <dbReference type="Google" id="ProtNLM"/>
    </source>
</evidence>
<dbReference type="STRING" id="983917.RGE_07000"/>
<gene>
    <name evidence="1" type="ordered locus">RGE_07000</name>
</gene>
<dbReference type="HOGENOM" id="CLU_801390_0_0_4"/>
<dbReference type="KEGG" id="rge:RGE_07000"/>
<dbReference type="EMBL" id="AP012320">
    <property type="protein sequence ID" value="BAL94045.1"/>
    <property type="molecule type" value="Genomic_DNA"/>
</dbReference>
<dbReference type="GO" id="GO:0004803">
    <property type="term" value="F:transposase activity"/>
    <property type="evidence" value="ECO:0007669"/>
    <property type="project" value="InterPro"/>
</dbReference>
<accession>I0HM08</accession>
<dbReference type="AlphaFoldDB" id="I0HM08"/>
<sequence length="346" mass="37112">MGRAVSIAEAPIAAPGACWHICWQAALGRNLFPHRSLYAQVRNRLIEAHRTTGRALVYFLTAPAEIHVVSTVRQGEVPACIARAVGNIVSRWVRAAHPVRSPVFAGRYRAFPLDSPQALRQTMRMLAWRPVFLGLCRAPSHHAQSALRCLLGRSRVQGFDVHPALQLFAPSLPSARIALRDWISQRPAAREMARWELACGLKLATGAVGPVASVAREVRTEAAASLVAAGGADGIDGALRLIEAWVASRLDLSGALDLHAGRSPLAARGRALVACLAVHYRLCSAAAVARHFRRAKSTLSEQMAASRARAADRALLQTSAQRIVDEALDLMRTKGGLAAAARTANG</sequence>
<organism evidence="1 2">
    <name type="scientific">Rubrivivax gelatinosus (strain NBRC 100245 / IL144)</name>
    <dbReference type="NCBI Taxonomy" id="983917"/>
    <lineage>
        <taxon>Bacteria</taxon>
        <taxon>Pseudomonadati</taxon>
        <taxon>Pseudomonadota</taxon>
        <taxon>Betaproteobacteria</taxon>
        <taxon>Burkholderiales</taxon>
        <taxon>Sphaerotilaceae</taxon>
        <taxon>Rubrivivax</taxon>
    </lineage>
</organism>
<protein>
    <recommendedName>
        <fullName evidence="3">Transposase IS200-like domain-containing protein</fullName>
    </recommendedName>
</protein>
<dbReference type="GO" id="GO:0006313">
    <property type="term" value="P:DNA transposition"/>
    <property type="evidence" value="ECO:0007669"/>
    <property type="project" value="InterPro"/>
</dbReference>
<evidence type="ECO:0000313" key="2">
    <source>
        <dbReference type="Proteomes" id="UP000007883"/>
    </source>
</evidence>
<proteinExistence type="predicted"/>
<dbReference type="SUPFAM" id="SSF143422">
    <property type="entry name" value="Transposase IS200-like"/>
    <property type="match status" value="1"/>
</dbReference>
<dbReference type="GO" id="GO:0003677">
    <property type="term" value="F:DNA binding"/>
    <property type="evidence" value="ECO:0007669"/>
    <property type="project" value="InterPro"/>
</dbReference>
<dbReference type="Proteomes" id="UP000007883">
    <property type="component" value="Chromosome"/>
</dbReference>
<reference evidence="1 2" key="1">
    <citation type="journal article" date="2012" name="J. Bacteriol.">
        <title>Complete genome sequence of phototrophic betaproteobacterium Rubrivivax gelatinosus IL144.</title>
        <authorList>
            <person name="Nagashima S."/>
            <person name="Kamimura A."/>
            <person name="Shimizu T."/>
            <person name="Nakamura-isaki S."/>
            <person name="Aono E."/>
            <person name="Sakamoto K."/>
            <person name="Ichikawa N."/>
            <person name="Nakazawa H."/>
            <person name="Sekine M."/>
            <person name="Yamazaki S."/>
            <person name="Fujita N."/>
            <person name="Shimada K."/>
            <person name="Hanada S."/>
            <person name="Nagashima K.V.P."/>
        </authorList>
    </citation>
    <scope>NUCLEOTIDE SEQUENCE [LARGE SCALE GENOMIC DNA]</scope>
    <source>
        <strain evidence="2">NBRC 100245 / IL144</strain>
    </source>
</reference>